<reference evidence="1" key="1">
    <citation type="journal article" date="2019" name="Environ. Microbiol.">
        <title>Fungal ecological strategies reflected in gene transcription - a case study of two litter decomposers.</title>
        <authorList>
            <person name="Barbi F."/>
            <person name="Kohler A."/>
            <person name="Barry K."/>
            <person name="Baskaran P."/>
            <person name="Daum C."/>
            <person name="Fauchery L."/>
            <person name="Ihrmark K."/>
            <person name="Kuo A."/>
            <person name="LaButti K."/>
            <person name="Lipzen A."/>
            <person name="Morin E."/>
            <person name="Grigoriev I.V."/>
            <person name="Henrissat B."/>
            <person name="Lindahl B."/>
            <person name="Martin F."/>
        </authorList>
    </citation>
    <scope>NUCLEOTIDE SEQUENCE</scope>
    <source>
        <strain evidence="1">JB14</strain>
    </source>
</reference>
<sequence>SAQKIKNKCISVMNRCLMLDRVMTHPRFKKKALSKNLVLATWEKVLLNKNELEEDWT</sequence>
<dbReference type="Proteomes" id="UP000799118">
    <property type="component" value="Unassembled WGS sequence"/>
</dbReference>
<feature type="non-terminal residue" evidence="1">
    <location>
        <position position="1"/>
    </location>
</feature>
<accession>A0A6A4H5L4</accession>
<dbReference type="EMBL" id="ML769572">
    <property type="protein sequence ID" value="KAE9393411.1"/>
    <property type="molecule type" value="Genomic_DNA"/>
</dbReference>
<gene>
    <name evidence="1" type="ORF">BT96DRAFT_758952</name>
</gene>
<name>A0A6A4H5L4_9AGAR</name>
<evidence type="ECO:0000313" key="2">
    <source>
        <dbReference type="Proteomes" id="UP000799118"/>
    </source>
</evidence>
<dbReference type="AlphaFoldDB" id="A0A6A4H5L4"/>
<proteinExistence type="predicted"/>
<evidence type="ECO:0000313" key="1">
    <source>
        <dbReference type="EMBL" id="KAE9393411.1"/>
    </source>
</evidence>
<keyword evidence="2" id="KW-1185">Reference proteome</keyword>
<feature type="non-terminal residue" evidence="1">
    <location>
        <position position="57"/>
    </location>
</feature>
<protein>
    <submittedName>
        <fullName evidence="1">Uncharacterized protein</fullName>
    </submittedName>
</protein>
<organism evidence="1 2">
    <name type="scientific">Gymnopus androsaceus JB14</name>
    <dbReference type="NCBI Taxonomy" id="1447944"/>
    <lineage>
        <taxon>Eukaryota</taxon>
        <taxon>Fungi</taxon>
        <taxon>Dikarya</taxon>
        <taxon>Basidiomycota</taxon>
        <taxon>Agaricomycotina</taxon>
        <taxon>Agaricomycetes</taxon>
        <taxon>Agaricomycetidae</taxon>
        <taxon>Agaricales</taxon>
        <taxon>Marasmiineae</taxon>
        <taxon>Omphalotaceae</taxon>
        <taxon>Gymnopus</taxon>
    </lineage>
</organism>